<evidence type="ECO:0000256" key="1">
    <source>
        <dbReference type="ARBA" id="ARBA00006484"/>
    </source>
</evidence>
<keyword evidence="2 4" id="KW-0560">Oxidoreductase</keyword>
<dbReference type="InterPro" id="IPR020904">
    <property type="entry name" value="Sc_DH/Rdtase_CS"/>
</dbReference>
<dbReference type="FunFam" id="3.40.50.720:FF:000215">
    <property type="entry name" value="3-hydroxyacyl-CoA dehydrogenase type-2"/>
    <property type="match status" value="1"/>
</dbReference>
<dbReference type="Pfam" id="PF13561">
    <property type="entry name" value="adh_short_C2"/>
    <property type="match status" value="1"/>
</dbReference>
<dbReference type="GO" id="GO:0004316">
    <property type="term" value="F:3-oxoacyl-[acyl-carrier-protein] reductase (NADPH) activity"/>
    <property type="evidence" value="ECO:0007669"/>
    <property type="project" value="UniProtKB-EC"/>
</dbReference>
<organism evidence="4 5">
    <name type="scientific">Oerskovia enterophila</name>
    <dbReference type="NCBI Taxonomy" id="43678"/>
    <lineage>
        <taxon>Bacteria</taxon>
        <taxon>Bacillati</taxon>
        <taxon>Actinomycetota</taxon>
        <taxon>Actinomycetes</taxon>
        <taxon>Micrococcales</taxon>
        <taxon>Cellulomonadaceae</taxon>
        <taxon>Oerskovia</taxon>
    </lineage>
</organism>
<comment type="caution">
    <text evidence="4">The sequence shown here is derived from an EMBL/GenBank/DDBJ whole genome shotgun (WGS) entry which is preliminary data.</text>
</comment>
<dbReference type="InterPro" id="IPR002347">
    <property type="entry name" value="SDR_fam"/>
</dbReference>
<sequence>MEIAGKVALVTGGASGLGRATVEELVGAGARVVVADLPGSPGQALADSLGDAVRFVPTDVTSEDDVSRALDAAADLGGLHVAVSCAGIVLARRVLGRSGVHDLASFAKVVSVNLVGTFNVARLAAERMVALDGAVGADGTDGAAADGARGEVPEERGVIVNTASVAAFDGQVGQAAYAASKGGVAAMTLPLARDLADLRIRVMTIAPGIFSTPMMASLPAEAQESLAAQVPHPRRLGRPEEFARLVRTIVENPMLNGEVIRLDGGIRMAPR</sequence>
<proteinExistence type="inferred from homology"/>
<dbReference type="PRINTS" id="PR00080">
    <property type="entry name" value="SDRFAMILY"/>
</dbReference>
<dbReference type="SUPFAM" id="SSF51735">
    <property type="entry name" value="NAD(P)-binding Rossmann-fold domains"/>
    <property type="match status" value="1"/>
</dbReference>
<dbReference type="Gene3D" id="3.40.50.720">
    <property type="entry name" value="NAD(P)-binding Rossmann-like Domain"/>
    <property type="match status" value="1"/>
</dbReference>
<reference evidence="4 5" key="1">
    <citation type="submission" date="2016-01" db="EMBL/GenBank/DDBJ databases">
        <title>Genome sequence of Oerskovia enterophila VJag, an agar and cellulose degrading bacterium.</title>
        <authorList>
            <person name="Poehlein A."/>
            <person name="Jag V."/>
            <person name="Bengelsdorf F."/>
            <person name="Duerre P."/>
            <person name="Daniel R."/>
        </authorList>
    </citation>
    <scope>NUCLEOTIDE SEQUENCE [LARGE SCALE GENOMIC DNA]</scope>
    <source>
        <strain evidence="4 5">VJag</strain>
    </source>
</reference>
<dbReference type="PROSITE" id="PS00061">
    <property type="entry name" value="ADH_SHORT"/>
    <property type="match status" value="1"/>
</dbReference>
<dbReference type="EMBL" id="LRIE01000069">
    <property type="protein sequence ID" value="KZM35549.1"/>
    <property type="molecule type" value="Genomic_DNA"/>
</dbReference>
<dbReference type="PANTHER" id="PTHR43658:SF8">
    <property type="entry name" value="17-BETA-HYDROXYSTEROID DEHYDROGENASE 14-RELATED"/>
    <property type="match status" value="1"/>
</dbReference>
<dbReference type="InterPro" id="IPR036291">
    <property type="entry name" value="NAD(P)-bd_dom_sf"/>
</dbReference>
<evidence type="ECO:0000256" key="2">
    <source>
        <dbReference type="ARBA" id="ARBA00023002"/>
    </source>
</evidence>
<gene>
    <name evidence="4" type="primary">fabG_4</name>
    <name evidence="4" type="ORF">OJAG_18140</name>
</gene>
<evidence type="ECO:0000313" key="4">
    <source>
        <dbReference type="EMBL" id="KZM35549.1"/>
    </source>
</evidence>
<dbReference type="Proteomes" id="UP000076447">
    <property type="component" value="Unassembled WGS sequence"/>
</dbReference>
<name>A0A163RP71_9CELL</name>
<evidence type="ECO:0000256" key="3">
    <source>
        <dbReference type="RuleBase" id="RU000363"/>
    </source>
</evidence>
<dbReference type="STRING" id="43678.OJAG_18140"/>
<dbReference type="EC" id="1.1.1.100" evidence="4"/>
<dbReference type="Pfam" id="PF00106">
    <property type="entry name" value="adh_short"/>
    <property type="match status" value="1"/>
</dbReference>
<dbReference type="PRINTS" id="PR00081">
    <property type="entry name" value="GDHRDH"/>
</dbReference>
<protein>
    <submittedName>
        <fullName evidence="4">3-oxoacyl-[acyl-carrier-protein] reductase FabG</fullName>
        <ecNumber evidence="4">1.1.1.100</ecNumber>
    </submittedName>
</protein>
<dbReference type="OrthoDB" id="9795647at2"/>
<comment type="similarity">
    <text evidence="1 3">Belongs to the short-chain dehydrogenases/reductases (SDR) family.</text>
</comment>
<accession>A0A163RP71</accession>
<dbReference type="RefSeq" id="WP_068708243.1">
    <property type="nucleotide sequence ID" value="NZ_LRIE01000069.1"/>
</dbReference>
<dbReference type="PATRIC" id="fig|43678.3.peg.1893"/>
<dbReference type="PANTHER" id="PTHR43658">
    <property type="entry name" value="SHORT-CHAIN DEHYDROGENASE/REDUCTASE"/>
    <property type="match status" value="1"/>
</dbReference>
<evidence type="ECO:0000313" key="5">
    <source>
        <dbReference type="Proteomes" id="UP000076447"/>
    </source>
</evidence>
<dbReference type="AlphaFoldDB" id="A0A163RP71"/>